<dbReference type="Gene3D" id="2.10.10.10">
    <property type="entry name" value="Fibronectin, type II, collagen-binding"/>
    <property type="match status" value="2"/>
</dbReference>
<keyword evidence="10" id="KW-1185">Reference proteome</keyword>
<organism evidence="9 10">
    <name type="scientific">Panthera leo</name>
    <name type="common">Lion</name>
    <dbReference type="NCBI Taxonomy" id="9689"/>
    <lineage>
        <taxon>Eukaryota</taxon>
        <taxon>Metazoa</taxon>
        <taxon>Chordata</taxon>
        <taxon>Craniata</taxon>
        <taxon>Vertebrata</taxon>
        <taxon>Euteleostomi</taxon>
        <taxon>Mammalia</taxon>
        <taxon>Eutheria</taxon>
        <taxon>Laurasiatheria</taxon>
        <taxon>Carnivora</taxon>
        <taxon>Feliformia</taxon>
        <taxon>Felidae</taxon>
        <taxon>Pantherinae</taxon>
        <taxon>Panthera</taxon>
    </lineage>
</organism>
<evidence type="ECO:0000256" key="7">
    <source>
        <dbReference type="PROSITE-ProRule" id="PRU00479"/>
    </source>
</evidence>
<feature type="domain" description="Fibronectin type-II" evidence="8">
    <location>
        <begin position="41"/>
        <end position="85"/>
    </location>
</feature>
<feature type="disulfide bond" evidence="7">
    <location>
        <begin position="105"/>
        <end position="132"/>
    </location>
</feature>
<keyword evidence="3" id="KW-0964">Secreted</keyword>
<evidence type="ECO:0000256" key="5">
    <source>
        <dbReference type="ARBA" id="ARBA00023157"/>
    </source>
</evidence>
<feature type="disulfide bond" evidence="7">
    <location>
        <begin position="91"/>
        <end position="117"/>
    </location>
</feature>
<dbReference type="PANTHER" id="PTHR22918">
    <property type="entry name" value="SEMINAL PLASMA PROTEIN"/>
    <property type="match status" value="1"/>
</dbReference>
<reference evidence="9" key="2">
    <citation type="submission" date="2025-08" db="UniProtKB">
        <authorList>
            <consortium name="Ensembl"/>
        </authorList>
    </citation>
    <scope>IDENTIFICATION</scope>
</reference>
<keyword evidence="4" id="KW-0677">Repeat</keyword>
<sequence length="136" mass="16096">MWTQGGRWASAVWRGRTDVKKVNFLCKLAPHTWRVSSLPGFVNSTCVFPFIYGDVIYHNCISIHSDYAWCSLDRKFQGRWRYCTGQDPPKCTFPFLFRKKLFHKCTKEGYILNRSWCSLTKNYNQDGKWKQCSPHK</sequence>
<proteinExistence type="inferred from homology"/>
<reference evidence="9" key="3">
    <citation type="submission" date="2025-09" db="UniProtKB">
        <authorList>
            <consortium name="Ensembl"/>
        </authorList>
    </citation>
    <scope>IDENTIFICATION</scope>
</reference>
<comment type="subcellular location">
    <subcellularLocation>
        <location evidence="1">Secreted</location>
    </subcellularLocation>
</comment>
<evidence type="ECO:0000256" key="6">
    <source>
        <dbReference type="ARBA" id="ARBA00023279"/>
    </source>
</evidence>
<dbReference type="GO" id="GO:0048240">
    <property type="term" value="P:sperm capacitation"/>
    <property type="evidence" value="ECO:0007669"/>
    <property type="project" value="TreeGrafter"/>
</dbReference>
<dbReference type="Proteomes" id="UP000694399">
    <property type="component" value="Chromosome E3"/>
</dbReference>
<evidence type="ECO:0000256" key="4">
    <source>
        <dbReference type="ARBA" id="ARBA00022737"/>
    </source>
</evidence>
<evidence type="ECO:0000256" key="2">
    <source>
        <dbReference type="ARBA" id="ARBA00010011"/>
    </source>
</evidence>
<dbReference type="PANTHER" id="PTHR22918:SF5">
    <property type="entry name" value="BINDER OF SPERM PROTEIN HOMOLOG 2"/>
    <property type="match status" value="1"/>
</dbReference>
<dbReference type="GO" id="GO:0009986">
    <property type="term" value="C:cell surface"/>
    <property type="evidence" value="ECO:0007669"/>
    <property type="project" value="TreeGrafter"/>
</dbReference>
<dbReference type="SMART" id="SM00059">
    <property type="entry name" value="FN2"/>
    <property type="match status" value="2"/>
</dbReference>
<dbReference type="CDD" id="cd00062">
    <property type="entry name" value="FN2"/>
    <property type="match status" value="1"/>
</dbReference>
<dbReference type="GeneTree" id="ENSGT00940000163805"/>
<dbReference type="InterPro" id="IPR036943">
    <property type="entry name" value="FN_type2_sf"/>
</dbReference>
<evidence type="ECO:0000256" key="1">
    <source>
        <dbReference type="ARBA" id="ARBA00004613"/>
    </source>
</evidence>
<evidence type="ECO:0000259" key="8">
    <source>
        <dbReference type="PROSITE" id="PS51092"/>
    </source>
</evidence>
<dbReference type="FunFam" id="2.10.10.10:FF:000005">
    <property type="entry name" value="Epididymal sperm binding protein 1"/>
    <property type="match status" value="1"/>
</dbReference>
<dbReference type="SUPFAM" id="SSF57440">
    <property type="entry name" value="Kringle-like"/>
    <property type="match status" value="2"/>
</dbReference>
<accession>A0A8C9D2P0</accession>
<comment type="similarity">
    <text evidence="2">Belongs to the seminal plasma protein family.</text>
</comment>
<dbReference type="InterPro" id="IPR000562">
    <property type="entry name" value="FN_type2_dom"/>
</dbReference>
<evidence type="ECO:0000313" key="10">
    <source>
        <dbReference type="Proteomes" id="UP000694399"/>
    </source>
</evidence>
<evidence type="ECO:0000313" key="9">
    <source>
        <dbReference type="Ensembl" id="ENSPLOP00000009774.1"/>
    </source>
</evidence>
<dbReference type="Ensembl" id="ENSPLOT00000010835.1">
    <property type="protein sequence ID" value="ENSPLOP00000009774.1"/>
    <property type="gene ID" value="ENSPLOG00000007210.1"/>
</dbReference>
<dbReference type="GO" id="GO:0008201">
    <property type="term" value="F:heparin binding"/>
    <property type="evidence" value="ECO:0007669"/>
    <property type="project" value="TreeGrafter"/>
</dbReference>
<keyword evidence="5 7" id="KW-1015">Disulfide bond</keyword>
<protein>
    <recommendedName>
        <fullName evidence="8">Fibronectin type-II domain-containing protein</fullName>
    </recommendedName>
</protein>
<comment type="caution">
    <text evidence="7">Lacks conserved residue(s) required for the propagation of feature annotation.</text>
</comment>
<dbReference type="OMA" id="FQGRWRY"/>
<dbReference type="PROSITE" id="PS51092">
    <property type="entry name" value="FN2_2"/>
    <property type="match status" value="2"/>
</dbReference>
<evidence type="ECO:0000256" key="3">
    <source>
        <dbReference type="ARBA" id="ARBA00022525"/>
    </source>
</evidence>
<dbReference type="PRINTS" id="PR00013">
    <property type="entry name" value="FNTYPEII"/>
</dbReference>
<dbReference type="Pfam" id="PF00040">
    <property type="entry name" value="fn2"/>
    <property type="match status" value="2"/>
</dbReference>
<dbReference type="FunFam" id="2.10.10.10:FF:000015">
    <property type="entry name" value="Binder of sperm protein homolog 2"/>
    <property type="match status" value="1"/>
</dbReference>
<keyword evidence="6" id="KW-0278">Fertilization</keyword>
<feature type="domain" description="Fibronectin type-II" evidence="8">
    <location>
        <begin position="86"/>
        <end position="134"/>
    </location>
</feature>
<dbReference type="InterPro" id="IPR013806">
    <property type="entry name" value="Kringle-like"/>
</dbReference>
<reference evidence="9" key="1">
    <citation type="journal article" date="2019" name="bioRxiv">
        <title>Long live the king: chromosome-level assembly of the lion (Panthera leo) using linked-read, Hi-C, and long read data.</title>
        <authorList>
            <person name="Armstrong E.E."/>
            <person name="Taylor R.W."/>
            <person name="Miller D.E."/>
            <person name="Kaelin C."/>
            <person name="Barsh G."/>
            <person name="Hadly E.A."/>
            <person name="Petrov D."/>
        </authorList>
    </citation>
    <scope>NUCLEOTIDE SEQUENCE [LARGE SCALE GENOMIC DNA]</scope>
</reference>
<dbReference type="InterPro" id="IPR051666">
    <property type="entry name" value="SP_Capacitation_Regulator"/>
</dbReference>
<dbReference type="GO" id="GO:0005576">
    <property type="term" value="C:extracellular region"/>
    <property type="evidence" value="ECO:0007669"/>
    <property type="project" value="UniProtKB-SubCell"/>
</dbReference>
<dbReference type="AlphaFoldDB" id="A0A8C9D2P0"/>
<name>A0A8C9D2P0_PANLE</name>